<dbReference type="SUPFAM" id="SSF69635">
    <property type="entry name" value="Type III secretory system chaperone-like"/>
    <property type="match status" value="1"/>
</dbReference>
<name>A0ABV9PPG4_9ACTN</name>
<feature type="compositionally biased region" description="Basic and acidic residues" evidence="1">
    <location>
        <begin position="1"/>
        <end position="12"/>
    </location>
</feature>
<evidence type="ECO:0000256" key="1">
    <source>
        <dbReference type="SAM" id="MobiDB-lite"/>
    </source>
</evidence>
<dbReference type="InterPro" id="IPR019660">
    <property type="entry name" value="Put_sensory_transdc_reg_YbjN"/>
</dbReference>
<dbReference type="Proteomes" id="UP001595836">
    <property type="component" value="Unassembled WGS sequence"/>
</dbReference>
<protein>
    <submittedName>
        <fullName evidence="2">YbjN domain-containing protein</fullName>
    </submittedName>
</protein>
<dbReference type="EMBL" id="JBHSHP010000021">
    <property type="protein sequence ID" value="MFC4754736.1"/>
    <property type="molecule type" value="Genomic_DNA"/>
</dbReference>
<feature type="compositionally biased region" description="Low complexity" evidence="1">
    <location>
        <begin position="29"/>
        <end position="39"/>
    </location>
</feature>
<gene>
    <name evidence="2" type="ORF">ACFO7U_08085</name>
</gene>
<evidence type="ECO:0000313" key="3">
    <source>
        <dbReference type="Proteomes" id="UP001595836"/>
    </source>
</evidence>
<proteinExistence type="predicted"/>
<dbReference type="Pfam" id="PF10722">
    <property type="entry name" value="YbjN"/>
    <property type="match status" value="1"/>
</dbReference>
<reference evidence="3" key="1">
    <citation type="journal article" date="2019" name="Int. J. Syst. Evol. Microbiol.">
        <title>The Global Catalogue of Microorganisms (GCM) 10K type strain sequencing project: providing services to taxonomists for standard genome sequencing and annotation.</title>
        <authorList>
            <consortium name="The Broad Institute Genomics Platform"/>
            <consortium name="The Broad Institute Genome Sequencing Center for Infectious Disease"/>
            <person name="Wu L."/>
            <person name="Ma J."/>
        </authorList>
    </citation>
    <scope>NUCLEOTIDE SEQUENCE [LARGE SCALE GENOMIC DNA]</scope>
    <source>
        <strain evidence="3">JCM 11882</strain>
    </source>
</reference>
<sequence>MIDPTESKRMGDDGDDDAAAGAGDGAFDGAGSSAGAASGPARRPDEADAPTVQRIRDFLVERDIESTLADGNTFVVQLPGEKRLKTACHLTVNRESVRVEAFVCRRPDEDFEKVYKYLLRRNRRMYQVAYTLDNNGDIYLVGRMPLVAVTEEELDRVLGQVLEAADHDFNIIIETGFHTAIRREWEWRVSRGESLRNLEAFRHLTEDLPQPE</sequence>
<evidence type="ECO:0000313" key="2">
    <source>
        <dbReference type="EMBL" id="MFC4754736.1"/>
    </source>
</evidence>
<organism evidence="2 3">
    <name type="scientific">Dietzia aurantiaca</name>
    <dbReference type="NCBI Taxonomy" id="983873"/>
    <lineage>
        <taxon>Bacteria</taxon>
        <taxon>Bacillati</taxon>
        <taxon>Actinomycetota</taxon>
        <taxon>Actinomycetes</taxon>
        <taxon>Mycobacteriales</taxon>
        <taxon>Dietziaceae</taxon>
        <taxon>Dietzia</taxon>
    </lineage>
</organism>
<keyword evidence="3" id="KW-1185">Reference proteome</keyword>
<accession>A0ABV9PPG4</accession>
<feature type="region of interest" description="Disordered" evidence="1">
    <location>
        <begin position="1"/>
        <end position="50"/>
    </location>
</feature>
<comment type="caution">
    <text evidence="2">The sequence shown here is derived from an EMBL/GenBank/DDBJ whole genome shotgun (WGS) entry which is preliminary data.</text>
</comment>
<dbReference type="RefSeq" id="WP_344993956.1">
    <property type="nucleotide sequence ID" value="NZ_BAABCD010000022.1"/>
</dbReference>
<dbReference type="Gene3D" id="3.30.1460.10">
    <property type="match status" value="1"/>
</dbReference>